<keyword evidence="2" id="KW-1185">Reference proteome</keyword>
<dbReference type="KEGG" id="sze:AW14_00375"/>
<dbReference type="InterPro" id="IPR011467">
    <property type="entry name" value="DUF1573"/>
</dbReference>
<accession>A0A0C5WI07</accession>
<dbReference type="RefSeq" id="WP_044637004.1">
    <property type="nucleotide sequence ID" value="NZ_CP007202.1"/>
</dbReference>
<dbReference type="PANTHER" id="PTHR37833:SF1">
    <property type="entry name" value="SIGNAL PEPTIDE PROTEIN"/>
    <property type="match status" value="1"/>
</dbReference>
<proteinExistence type="predicted"/>
<sequence length="143" mass="15742">MTLTKTHFSSLKTTLTFVFFLFVYAVNFAQETDSNAGVLTFKEEEIDYGTIKQNADGERIFSFTNTGKSPIVISTVKTSCGCTVPSYSKEPILPGKTSEIKVRYATNRIGVFKKTITIVSNASEPNKIIRIKGEVLAPESATK</sequence>
<dbReference type="PATRIC" id="fig|1454006.5.peg.68"/>
<organism evidence="1 2">
    <name type="scientific">Siansivirga zeaxanthinifaciens CC-SAMT-1</name>
    <dbReference type="NCBI Taxonomy" id="1454006"/>
    <lineage>
        <taxon>Bacteria</taxon>
        <taxon>Pseudomonadati</taxon>
        <taxon>Bacteroidota</taxon>
        <taxon>Flavobacteriia</taxon>
        <taxon>Flavobacteriales</taxon>
        <taxon>Flavobacteriaceae</taxon>
        <taxon>Siansivirga</taxon>
    </lineage>
</organism>
<dbReference type="HOGENOM" id="CLU_122784_1_0_10"/>
<dbReference type="EMBL" id="CP007202">
    <property type="protein sequence ID" value="AJR02325.1"/>
    <property type="molecule type" value="Genomic_DNA"/>
</dbReference>
<dbReference type="Pfam" id="PF07610">
    <property type="entry name" value="DUF1573"/>
    <property type="match status" value="1"/>
</dbReference>
<dbReference type="InterPro" id="IPR013783">
    <property type="entry name" value="Ig-like_fold"/>
</dbReference>
<dbReference type="AlphaFoldDB" id="A0A0C5WI07"/>
<dbReference type="STRING" id="1454006.AW14_00375"/>
<dbReference type="PANTHER" id="PTHR37833">
    <property type="entry name" value="LIPOPROTEIN-RELATED"/>
    <property type="match status" value="1"/>
</dbReference>
<evidence type="ECO:0008006" key="3">
    <source>
        <dbReference type="Google" id="ProtNLM"/>
    </source>
</evidence>
<reference evidence="1 2" key="1">
    <citation type="submission" date="2014-02" db="EMBL/GenBank/DDBJ databases">
        <authorList>
            <person name="Young C.-C."/>
            <person name="Hameed A."/>
            <person name="Huang H.-C."/>
            <person name="Shahina M."/>
        </authorList>
    </citation>
    <scope>NUCLEOTIDE SEQUENCE [LARGE SCALE GENOMIC DNA]</scope>
    <source>
        <strain evidence="1 2">CC-SAMT-1</strain>
    </source>
</reference>
<evidence type="ECO:0000313" key="2">
    <source>
        <dbReference type="Proteomes" id="UP000032229"/>
    </source>
</evidence>
<dbReference type="OrthoDB" id="826619at2"/>
<name>A0A0C5WI07_9FLAO</name>
<dbReference type="Gene3D" id="2.60.40.10">
    <property type="entry name" value="Immunoglobulins"/>
    <property type="match status" value="1"/>
</dbReference>
<protein>
    <recommendedName>
        <fullName evidence="3">DUF1573 domain-containing protein</fullName>
    </recommendedName>
</protein>
<evidence type="ECO:0000313" key="1">
    <source>
        <dbReference type="EMBL" id="AJR02325.1"/>
    </source>
</evidence>
<dbReference type="Proteomes" id="UP000032229">
    <property type="component" value="Chromosome"/>
</dbReference>
<gene>
    <name evidence="1" type="ORF">AW14_00375</name>
</gene>